<feature type="transmembrane region" description="Helical" evidence="8">
    <location>
        <begin position="20"/>
        <end position="39"/>
    </location>
</feature>
<dbReference type="GO" id="GO:0030007">
    <property type="term" value="P:intracellular potassium ion homeostasis"/>
    <property type="evidence" value="ECO:0007669"/>
    <property type="project" value="TreeGrafter"/>
</dbReference>
<evidence type="ECO:0000256" key="2">
    <source>
        <dbReference type="ARBA" id="ARBA00022448"/>
    </source>
</evidence>
<evidence type="ECO:0000256" key="7">
    <source>
        <dbReference type="SAM" id="MobiDB-lite"/>
    </source>
</evidence>
<organism evidence="9 10">
    <name type="scientific">Elsinoe ampelina</name>
    <dbReference type="NCBI Taxonomy" id="302913"/>
    <lineage>
        <taxon>Eukaryota</taxon>
        <taxon>Fungi</taxon>
        <taxon>Dikarya</taxon>
        <taxon>Ascomycota</taxon>
        <taxon>Pezizomycotina</taxon>
        <taxon>Dothideomycetes</taxon>
        <taxon>Dothideomycetidae</taxon>
        <taxon>Myriangiales</taxon>
        <taxon>Elsinoaceae</taxon>
        <taxon>Elsinoe</taxon>
    </lineage>
</organism>
<dbReference type="Pfam" id="PF02386">
    <property type="entry name" value="TrkH"/>
    <property type="match status" value="1"/>
</dbReference>
<sequence length="155" mass="17886">MAPRWASWLQPNMLFRLNFYRIHLAYFVFGMLNSSVIMYGSTTNGNRGNAYGTVGLTPGVPFDDFAFSGDWHMASKLILVVVMLRGRHRGLPYAIDRAVPLPGEEEMERMDKEIKERGRDRRYKRDEDELRREEVGEQAEDDRTGKAQGPQQQTT</sequence>
<dbReference type="Proteomes" id="UP000799538">
    <property type="component" value="Unassembled WGS sequence"/>
</dbReference>
<proteinExistence type="predicted"/>
<keyword evidence="10" id="KW-1185">Reference proteome</keyword>
<keyword evidence="2" id="KW-0813">Transport</keyword>
<dbReference type="OrthoDB" id="9999863at2759"/>
<evidence type="ECO:0000256" key="1">
    <source>
        <dbReference type="ARBA" id="ARBA00004141"/>
    </source>
</evidence>
<name>A0A6A6GFN2_9PEZI</name>
<dbReference type="InterPro" id="IPR051143">
    <property type="entry name" value="TrkH_K-transport"/>
</dbReference>
<accession>A0A6A6GFN2</accession>
<dbReference type="GO" id="GO:0005886">
    <property type="term" value="C:plasma membrane"/>
    <property type="evidence" value="ECO:0007669"/>
    <property type="project" value="TreeGrafter"/>
</dbReference>
<keyword evidence="3 8" id="KW-0812">Transmembrane</keyword>
<evidence type="ECO:0000256" key="5">
    <source>
        <dbReference type="ARBA" id="ARBA00023065"/>
    </source>
</evidence>
<evidence type="ECO:0000256" key="3">
    <source>
        <dbReference type="ARBA" id="ARBA00022692"/>
    </source>
</evidence>
<keyword evidence="6 8" id="KW-0472">Membrane</keyword>
<evidence type="ECO:0000256" key="6">
    <source>
        <dbReference type="ARBA" id="ARBA00023136"/>
    </source>
</evidence>
<comment type="subcellular location">
    <subcellularLocation>
        <location evidence="1">Membrane</location>
        <topology evidence="1">Multi-pass membrane protein</topology>
    </subcellularLocation>
</comment>
<evidence type="ECO:0000313" key="9">
    <source>
        <dbReference type="EMBL" id="KAF2224427.1"/>
    </source>
</evidence>
<keyword evidence="4 8" id="KW-1133">Transmembrane helix</keyword>
<evidence type="ECO:0000256" key="8">
    <source>
        <dbReference type="SAM" id="Phobius"/>
    </source>
</evidence>
<dbReference type="GO" id="GO:1990573">
    <property type="term" value="P:potassium ion import across plasma membrane"/>
    <property type="evidence" value="ECO:0007669"/>
    <property type="project" value="TreeGrafter"/>
</dbReference>
<feature type="compositionally biased region" description="Basic and acidic residues" evidence="7">
    <location>
        <begin position="109"/>
        <end position="145"/>
    </location>
</feature>
<evidence type="ECO:0000313" key="10">
    <source>
        <dbReference type="Proteomes" id="UP000799538"/>
    </source>
</evidence>
<reference evidence="10" key="1">
    <citation type="journal article" date="2020" name="Stud. Mycol.">
        <title>101 Dothideomycetes genomes: A test case for predicting lifestyles and emergence of pathogens.</title>
        <authorList>
            <person name="Haridas S."/>
            <person name="Albert R."/>
            <person name="Binder M."/>
            <person name="Bloem J."/>
            <person name="LaButti K."/>
            <person name="Salamov A."/>
            <person name="Andreopoulos B."/>
            <person name="Baker S."/>
            <person name="Barry K."/>
            <person name="Bills G."/>
            <person name="Bluhm B."/>
            <person name="Cannon C."/>
            <person name="Castanera R."/>
            <person name="Culley D."/>
            <person name="Daum C."/>
            <person name="Ezra D."/>
            <person name="Gonzalez J."/>
            <person name="Henrissat B."/>
            <person name="Kuo A."/>
            <person name="Liang C."/>
            <person name="Lipzen A."/>
            <person name="Lutzoni F."/>
            <person name="Magnuson J."/>
            <person name="Mondo S."/>
            <person name="Nolan M."/>
            <person name="Ohm R."/>
            <person name="Pangilinan J."/>
            <person name="Park H.-J."/>
            <person name="Ramirez L."/>
            <person name="Alfaro M."/>
            <person name="Sun H."/>
            <person name="Tritt A."/>
            <person name="Yoshinaga Y."/>
            <person name="Zwiers L.-H."/>
            <person name="Turgeon B."/>
            <person name="Goodwin S."/>
            <person name="Spatafora J."/>
            <person name="Crous P."/>
            <person name="Grigoriev I."/>
        </authorList>
    </citation>
    <scope>NUCLEOTIDE SEQUENCE [LARGE SCALE GENOMIC DNA]</scope>
    <source>
        <strain evidence="10">CECT 20119</strain>
    </source>
</reference>
<dbReference type="PANTHER" id="PTHR31064:SF30">
    <property type="entry name" value="HIGH-AFFINITY POTASSIUM TRANSPORT PROTEIN-RELATED"/>
    <property type="match status" value="1"/>
</dbReference>
<feature type="region of interest" description="Disordered" evidence="7">
    <location>
        <begin position="102"/>
        <end position="155"/>
    </location>
</feature>
<dbReference type="EMBL" id="ML992505">
    <property type="protein sequence ID" value="KAF2224427.1"/>
    <property type="molecule type" value="Genomic_DNA"/>
</dbReference>
<protein>
    <submittedName>
        <fullName evidence="9">Uncharacterized protein</fullName>
    </submittedName>
</protein>
<dbReference type="InterPro" id="IPR003445">
    <property type="entry name" value="Cat_transpt"/>
</dbReference>
<dbReference type="GO" id="GO:0140107">
    <property type="term" value="F:high-affinity potassium ion transmembrane transporter activity"/>
    <property type="evidence" value="ECO:0007669"/>
    <property type="project" value="TreeGrafter"/>
</dbReference>
<dbReference type="AlphaFoldDB" id="A0A6A6GFN2"/>
<evidence type="ECO:0000256" key="4">
    <source>
        <dbReference type="ARBA" id="ARBA00022989"/>
    </source>
</evidence>
<dbReference type="PANTHER" id="PTHR31064">
    <property type="entry name" value="POTASSIUM TRANSPORT PROTEIN DDB_G0292412-RELATED"/>
    <property type="match status" value="1"/>
</dbReference>
<keyword evidence="5" id="KW-0406">Ion transport</keyword>
<gene>
    <name evidence="9" type="ORF">BDZ85DRAFT_260954</name>
</gene>